<organism evidence="5 6">
    <name type="scientific">Pseudolysobacter antarcticus</name>
    <dbReference type="NCBI Taxonomy" id="2511995"/>
    <lineage>
        <taxon>Bacteria</taxon>
        <taxon>Pseudomonadati</taxon>
        <taxon>Pseudomonadota</taxon>
        <taxon>Gammaproteobacteria</taxon>
        <taxon>Lysobacterales</taxon>
        <taxon>Rhodanobacteraceae</taxon>
        <taxon>Pseudolysobacter</taxon>
    </lineage>
</organism>
<feature type="domain" description="YbhG-like alpha-helical hairpin" evidence="4">
    <location>
        <begin position="68"/>
        <end position="190"/>
    </location>
</feature>
<dbReference type="Gene3D" id="1.10.287.470">
    <property type="entry name" value="Helix hairpin bin"/>
    <property type="match status" value="1"/>
</dbReference>
<accession>A0A411HMB2</accession>
<gene>
    <name evidence="5" type="ORF">ELE36_15635</name>
</gene>
<reference evidence="5 6" key="1">
    <citation type="submission" date="2019-01" db="EMBL/GenBank/DDBJ databases">
        <title>Pseudolysobacter antarctica gen. nov., sp. nov., isolated from Fildes Peninsula, Antarctica.</title>
        <authorList>
            <person name="Wei Z."/>
            <person name="Peng F."/>
        </authorList>
    </citation>
    <scope>NUCLEOTIDE SEQUENCE [LARGE SCALE GENOMIC DNA]</scope>
    <source>
        <strain evidence="5 6">AQ6-296</strain>
    </source>
</reference>
<dbReference type="AlphaFoldDB" id="A0A411HMB2"/>
<evidence type="ECO:0000313" key="5">
    <source>
        <dbReference type="EMBL" id="QBB71672.1"/>
    </source>
</evidence>
<dbReference type="Proteomes" id="UP000291562">
    <property type="component" value="Chromosome"/>
</dbReference>
<dbReference type="Gene3D" id="2.40.50.100">
    <property type="match status" value="1"/>
</dbReference>
<evidence type="ECO:0000256" key="3">
    <source>
        <dbReference type="SAM" id="Coils"/>
    </source>
</evidence>
<feature type="coiled-coil region" evidence="3">
    <location>
        <begin position="135"/>
        <end position="195"/>
    </location>
</feature>
<evidence type="ECO:0000256" key="2">
    <source>
        <dbReference type="ARBA" id="ARBA00023054"/>
    </source>
</evidence>
<dbReference type="SUPFAM" id="SSF111369">
    <property type="entry name" value="HlyD-like secretion proteins"/>
    <property type="match status" value="2"/>
</dbReference>
<dbReference type="PANTHER" id="PTHR32347:SF29">
    <property type="entry name" value="UPF0194 MEMBRANE PROTEIN YBHG"/>
    <property type="match status" value="1"/>
</dbReference>
<dbReference type="EMBL" id="CP035704">
    <property type="protein sequence ID" value="QBB71672.1"/>
    <property type="molecule type" value="Genomic_DNA"/>
</dbReference>
<dbReference type="PANTHER" id="PTHR32347">
    <property type="entry name" value="EFFLUX SYSTEM COMPONENT YKNX-RELATED"/>
    <property type="match status" value="1"/>
</dbReference>
<name>A0A411HMB2_9GAMM</name>
<evidence type="ECO:0000259" key="4">
    <source>
        <dbReference type="Pfam" id="PF25881"/>
    </source>
</evidence>
<dbReference type="KEGG" id="xbc:ELE36_15635"/>
<evidence type="ECO:0000256" key="1">
    <source>
        <dbReference type="ARBA" id="ARBA00004196"/>
    </source>
</evidence>
<protein>
    <submittedName>
        <fullName evidence="5">HlyD family efflux transporter periplasmic adaptor subunit</fullName>
    </submittedName>
</protein>
<dbReference type="InterPro" id="IPR050465">
    <property type="entry name" value="UPF0194_transport"/>
</dbReference>
<comment type="subcellular location">
    <subcellularLocation>
        <location evidence="1">Cell envelope</location>
    </subcellularLocation>
</comment>
<proteinExistence type="predicted"/>
<keyword evidence="6" id="KW-1185">Reference proteome</keyword>
<dbReference type="InterPro" id="IPR059052">
    <property type="entry name" value="HH_YbhG-like"/>
</dbReference>
<sequence length="318" mass="33820">MLMAIFTSALIAACSHDPGPSPLIGTLEWDRIAVPAEVSEPITQILVAEGDHVEADQLLLTLDPRRTQAQVDGIQADVQRLTAALDELRHGARAETIDASRAALARTQTTAANAKLARDRAADIRKKGLNSQVDLDNAETALRQANADTNVARANLAELLHGTRSEDLAQGEAALAQAQANLAQLQITLQRLSVHAPRAGRIDALPYKLGDHPPAGASVASLLVGEAPYARVFVPEPRRAQLQQGARFTVQVDGAAHAFTATLARIRSDASFTPYYALTGEDASRLTYRAELVLDGADAHSLPAGVPCQAQLLDNAKH</sequence>
<evidence type="ECO:0000313" key="6">
    <source>
        <dbReference type="Proteomes" id="UP000291562"/>
    </source>
</evidence>
<dbReference type="Pfam" id="PF25881">
    <property type="entry name" value="HH_YBHG"/>
    <property type="match status" value="1"/>
</dbReference>
<dbReference type="GO" id="GO:0030313">
    <property type="term" value="C:cell envelope"/>
    <property type="evidence" value="ECO:0007669"/>
    <property type="project" value="UniProtKB-SubCell"/>
</dbReference>
<keyword evidence="2 3" id="KW-0175">Coiled coil</keyword>